<dbReference type="GO" id="GO:0000917">
    <property type="term" value="P:division septum assembly"/>
    <property type="evidence" value="ECO:0007669"/>
    <property type="project" value="UniProtKB-KW"/>
</dbReference>
<keyword evidence="3 5" id="KW-0717">Septation</keyword>
<dbReference type="Proteomes" id="UP000288405">
    <property type="component" value="Unassembled WGS sequence"/>
</dbReference>
<evidence type="ECO:0000256" key="2">
    <source>
        <dbReference type="ARBA" id="ARBA00022618"/>
    </source>
</evidence>
<dbReference type="OrthoDB" id="5294622at2"/>
<dbReference type="AlphaFoldDB" id="A0A432WIC0"/>
<proteinExistence type="inferred from homology"/>
<comment type="subcellular location">
    <subcellularLocation>
        <location evidence="5">Cytoplasm</location>
    </subcellularLocation>
    <text evidence="5">Localizes to mid-cell in an FtsZ-dependent manner.</text>
</comment>
<evidence type="ECO:0000313" key="7">
    <source>
        <dbReference type="Proteomes" id="UP000288405"/>
    </source>
</evidence>
<dbReference type="GO" id="GO:0005737">
    <property type="term" value="C:cytoplasm"/>
    <property type="evidence" value="ECO:0007669"/>
    <property type="project" value="UniProtKB-SubCell"/>
</dbReference>
<reference evidence="6 7" key="1">
    <citation type="journal article" date="2011" name="Front. Microbiol.">
        <title>Genomic signatures of strain selection and enhancement in Bacillus atrophaeus var. globigii, a historical biowarfare simulant.</title>
        <authorList>
            <person name="Gibbons H.S."/>
            <person name="Broomall S.M."/>
            <person name="McNew L.A."/>
            <person name="Daligault H."/>
            <person name="Chapman C."/>
            <person name="Bruce D."/>
            <person name="Karavis M."/>
            <person name="Krepps M."/>
            <person name="McGregor P.A."/>
            <person name="Hong C."/>
            <person name="Park K.H."/>
            <person name="Akmal A."/>
            <person name="Feldman A."/>
            <person name="Lin J.S."/>
            <person name="Chang W.E."/>
            <person name="Higgs B.W."/>
            <person name="Demirev P."/>
            <person name="Lindquist J."/>
            <person name="Liem A."/>
            <person name="Fochler E."/>
            <person name="Read T.D."/>
            <person name="Tapia R."/>
            <person name="Johnson S."/>
            <person name="Bishop-Lilly K.A."/>
            <person name="Detter C."/>
            <person name="Han C."/>
            <person name="Sozhamannan S."/>
            <person name="Rosenzweig C.N."/>
            <person name="Skowronski E.W."/>
        </authorList>
    </citation>
    <scope>NUCLEOTIDE SEQUENCE [LARGE SCALE GENOMIC DNA]</scope>
    <source>
        <strain evidence="6 7">GYP-17</strain>
    </source>
</reference>
<evidence type="ECO:0000256" key="1">
    <source>
        <dbReference type="ARBA" id="ARBA00022490"/>
    </source>
</evidence>
<dbReference type="EMBL" id="PIPM01000005">
    <property type="protein sequence ID" value="RUO33495.1"/>
    <property type="molecule type" value="Genomic_DNA"/>
</dbReference>
<dbReference type="InterPro" id="IPR027462">
    <property type="entry name" value="ZapD_C"/>
</dbReference>
<comment type="subunit">
    <text evidence="5">Interacts with FtsZ.</text>
</comment>
<protein>
    <recommendedName>
        <fullName evidence="5">Cell division protein ZapD</fullName>
    </recommendedName>
    <alternativeName>
        <fullName evidence="5">Z ring-associated protein D</fullName>
    </alternativeName>
</protein>
<evidence type="ECO:0000256" key="4">
    <source>
        <dbReference type="ARBA" id="ARBA00023306"/>
    </source>
</evidence>
<dbReference type="InterPro" id="IPR036268">
    <property type="entry name" value="ZapD_sf"/>
</dbReference>
<gene>
    <name evidence="5" type="primary">zapD</name>
    <name evidence="6" type="ORF">CWE11_06545</name>
</gene>
<dbReference type="GO" id="GO:0032153">
    <property type="term" value="C:cell division site"/>
    <property type="evidence" value="ECO:0007669"/>
    <property type="project" value="TreeGrafter"/>
</dbReference>
<organism evidence="6 7">
    <name type="scientific">Aliidiomarina sanyensis</name>
    <dbReference type="NCBI Taxonomy" id="1249555"/>
    <lineage>
        <taxon>Bacteria</taxon>
        <taxon>Pseudomonadati</taxon>
        <taxon>Pseudomonadota</taxon>
        <taxon>Gammaproteobacteria</taxon>
        <taxon>Alteromonadales</taxon>
        <taxon>Idiomarinaceae</taxon>
        <taxon>Aliidiomarina</taxon>
    </lineage>
</organism>
<dbReference type="Gene3D" id="1.10.3900.10">
    <property type="entry name" value="YacF-like"/>
    <property type="match status" value="1"/>
</dbReference>
<keyword evidence="1 5" id="KW-0963">Cytoplasm</keyword>
<name>A0A432WIC0_9GAMM</name>
<comment type="similarity">
    <text evidence="5">Belongs to the ZapD family.</text>
</comment>
<dbReference type="RefSeq" id="WP_126776804.1">
    <property type="nucleotide sequence ID" value="NZ_PIPM01000005.1"/>
</dbReference>
<dbReference type="HAMAP" id="MF_01092">
    <property type="entry name" value="ZapD"/>
    <property type="match status" value="1"/>
</dbReference>
<comment type="function">
    <text evidence="5">Cell division factor that enhances FtsZ-ring assembly. Directly interacts with FtsZ and promotes bundling of FtsZ protofilaments, with a reduction in FtsZ GTPase activity.</text>
</comment>
<keyword evidence="7" id="KW-1185">Reference proteome</keyword>
<comment type="caution">
    <text evidence="6">The sequence shown here is derived from an EMBL/GenBank/DDBJ whole genome shotgun (WGS) entry which is preliminary data.</text>
</comment>
<sequence>MDWIVYEHPLEEKTRVYLRIEALLKQIEAGCQCVDTIRYPLFFGGLFNLLDLLERTDVRADLIKDLERREGRLQAYINHPAVDQERLKALHSDLQTILQALCEGHKFGYALRDNRFLANLRQRMGIMGGQCHHELPEFQRWLQQPEAARMNQAMRWLEQLAVLQHALHMELKMVREQTDFEPYVAENGSWQSNDEKLSLLRIRVDADLATYPLVSGHRQRFTIRFMQANGMQGTQERIHFNESVPFQLARCPG</sequence>
<dbReference type="PANTHER" id="PTHR39455:SF1">
    <property type="entry name" value="CELL DIVISION PROTEIN ZAPD"/>
    <property type="match status" value="1"/>
</dbReference>
<keyword evidence="4 5" id="KW-0131">Cell cycle</keyword>
<evidence type="ECO:0000313" key="6">
    <source>
        <dbReference type="EMBL" id="RUO33495.1"/>
    </source>
</evidence>
<dbReference type="InterPro" id="IPR009777">
    <property type="entry name" value="ZapD"/>
</dbReference>
<accession>A0A432WIC0</accession>
<evidence type="ECO:0000256" key="5">
    <source>
        <dbReference type="HAMAP-Rule" id="MF_01092"/>
    </source>
</evidence>
<evidence type="ECO:0000256" key="3">
    <source>
        <dbReference type="ARBA" id="ARBA00023210"/>
    </source>
</evidence>
<dbReference type="GO" id="GO:0043093">
    <property type="term" value="P:FtsZ-dependent cytokinesis"/>
    <property type="evidence" value="ECO:0007669"/>
    <property type="project" value="UniProtKB-UniRule"/>
</dbReference>
<keyword evidence="2 5" id="KW-0132">Cell division</keyword>
<dbReference type="PANTHER" id="PTHR39455">
    <property type="entry name" value="CELL DIVISION PROTEIN ZAPD"/>
    <property type="match status" value="1"/>
</dbReference>
<dbReference type="Gene3D" id="2.60.440.10">
    <property type="entry name" value="YacF-like domains"/>
    <property type="match status" value="1"/>
</dbReference>
<dbReference type="SUPFAM" id="SSF160950">
    <property type="entry name" value="YacF-like"/>
    <property type="match status" value="1"/>
</dbReference>
<dbReference type="Pfam" id="PF07072">
    <property type="entry name" value="ZapD"/>
    <property type="match status" value="1"/>
</dbReference>